<dbReference type="SMART" id="SM01079">
    <property type="entry name" value="CHASE"/>
    <property type="match status" value="1"/>
</dbReference>
<dbReference type="GO" id="GO:0007165">
    <property type="term" value="P:signal transduction"/>
    <property type="evidence" value="ECO:0007669"/>
    <property type="project" value="UniProtKB-ARBA"/>
</dbReference>
<evidence type="ECO:0000256" key="9">
    <source>
        <dbReference type="ARBA" id="ARBA00022840"/>
    </source>
</evidence>
<sequence length="535" mass="58507">MDYPRAVPVAIFLLIAAITGLSVFAIENGEQQRERAELRERAQAVASALERRGGTTASYLRAGAAFFSSVPDVTRPEFDRFVSNLRVDSDYKGSEGIGWAARLRPSEVAQFQTDFAQASGGTIEVFPAVPEDQSQIVPVTFFRPDNERNRRAIGFDMYSDPVRRAAMDQSVRASGPIASGMLVLRQEGVGSAPGFIMYMPVFQDGRSPRRLKGFIYSPFNAAEFLSSALELETRGKKGLRLYDRDIAPGRLLAEIKPATVTGMTVEETVTVANHEFLLVVESARGNSLSKLSMLTLLFGILVAALLIVVARLLTRQAVEDRASLEWFQEQSSIRNVLTRELNHRVKNTLANVLSIISLTRRRAETLDEFADGLDGRIRALSATHDLLTQSEWGATPIRSLVEAELAPYAKNAEGILVLDGPDVELAPNDALSLGLAIHELATNAAKYGALSEAGGTVSVRWSLLSDDLAEIRWCEEGGPTVPQERSAGFGTNLIEKIVAHELRNPVELNFHPEGVTCTMVVPLRKPSDFAIRAGR</sequence>
<dbReference type="Gene3D" id="3.30.450.350">
    <property type="entry name" value="CHASE domain"/>
    <property type="match status" value="1"/>
</dbReference>
<dbReference type="PROSITE" id="PS50839">
    <property type="entry name" value="CHASE"/>
    <property type="match status" value="1"/>
</dbReference>
<comment type="catalytic activity">
    <reaction evidence="1">
        <text>ATP + protein L-histidine = ADP + protein N-phospho-L-histidine.</text>
        <dbReference type="EC" id="2.7.13.3"/>
    </reaction>
</comment>
<evidence type="ECO:0000259" key="13">
    <source>
        <dbReference type="PROSITE" id="PS50839"/>
    </source>
</evidence>
<evidence type="ECO:0000256" key="4">
    <source>
        <dbReference type="ARBA" id="ARBA00022553"/>
    </source>
</evidence>
<keyword evidence="8 14" id="KW-0418">Kinase</keyword>
<gene>
    <name evidence="14" type="ORF">GRI35_04070</name>
</gene>
<evidence type="ECO:0000256" key="11">
    <source>
        <dbReference type="ARBA" id="ARBA00023136"/>
    </source>
</evidence>
<feature type="transmembrane region" description="Helical" evidence="12">
    <location>
        <begin position="291"/>
        <end position="313"/>
    </location>
</feature>
<protein>
    <recommendedName>
        <fullName evidence="3">histidine kinase</fullName>
        <ecNumber evidence="3">2.7.13.3</ecNumber>
    </recommendedName>
</protein>
<dbReference type="Proteomes" id="UP000460290">
    <property type="component" value="Unassembled WGS sequence"/>
</dbReference>
<keyword evidence="6 12" id="KW-0812">Transmembrane</keyword>
<dbReference type="InterPro" id="IPR006189">
    <property type="entry name" value="CHASE_dom"/>
</dbReference>
<keyword evidence="7" id="KW-0547">Nucleotide-binding</keyword>
<keyword evidence="5" id="KW-0808">Transferase</keyword>
<keyword evidence="10 12" id="KW-1133">Transmembrane helix</keyword>
<dbReference type="PANTHER" id="PTHR41523:SF8">
    <property type="entry name" value="ETHYLENE RESPONSE SENSOR PROTEIN"/>
    <property type="match status" value="1"/>
</dbReference>
<dbReference type="GO" id="GO:0005524">
    <property type="term" value="F:ATP binding"/>
    <property type="evidence" value="ECO:0007669"/>
    <property type="project" value="UniProtKB-KW"/>
</dbReference>
<dbReference type="SMART" id="SM00911">
    <property type="entry name" value="HWE_HK"/>
    <property type="match status" value="1"/>
</dbReference>
<name>A0A844Z1E8_9SPHN</name>
<dbReference type="InterPro" id="IPR036890">
    <property type="entry name" value="HATPase_C_sf"/>
</dbReference>
<evidence type="ECO:0000313" key="14">
    <source>
        <dbReference type="EMBL" id="MXO82551.1"/>
    </source>
</evidence>
<dbReference type="GO" id="GO:0004673">
    <property type="term" value="F:protein histidine kinase activity"/>
    <property type="evidence" value="ECO:0007669"/>
    <property type="project" value="UniProtKB-EC"/>
</dbReference>
<dbReference type="OrthoDB" id="136506at2"/>
<evidence type="ECO:0000256" key="1">
    <source>
        <dbReference type="ARBA" id="ARBA00000085"/>
    </source>
</evidence>
<evidence type="ECO:0000256" key="6">
    <source>
        <dbReference type="ARBA" id="ARBA00022692"/>
    </source>
</evidence>
<feature type="domain" description="CHASE" evidence="13">
    <location>
        <begin position="69"/>
        <end position="230"/>
    </location>
</feature>
<dbReference type="Pfam" id="PF07536">
    <property type="entry name" value="HWE_HK"/>
    <property type="match status" value="1"/>
</dbReference>
<dbReference type="EMBL" id="WTYZ01000001">
    <property type="protein sequence ID" value="MXO82551.1"/>
    <property type="molecule type" value="Genomic_DNA"/>
</dbReference>
<dbReference type="SUPFAM" id="SSF55874">
    <property type="entry name" value="ATPase domain of HSP90 chaperone/DNA topoisomerase II/histidine kinase"/>
    <property type="match status" value="1"/>
</dbReference>
<organism evidence="14 15">
    <name type="scientific">Pontixanthobacter aestiaquae</name>
    <dbReference type="NCBI Taxonomy" id="1509367"/>
    <lineage>
        <taxon>Bacteria</taxon>
        <taxon>Pseudomonadati</taxon>
        <taxon>Pseudomonadota</taxon>
        <taxon>Alphaproteobacteria</taxon>
        <taxon>Sphingomonadales</taxon>
        <taxon>Erythrobacteraceae</taxon>
        <taxon>Pontixanthobacter</taxon>
    </lineage>
</organism>
<dbReference type="InterPro" id="IPR042240">
    <property type="entry name" value="CHASE_sf"/>
</dbReference>
<dbReference type="Pfam" id="PF03924">
    <property type="entry name" value="CHASE"/>
    <property type="match status" value="1"/>
</dbReference>
<evidence type="ECO:0000256" key="5">
    <source>
        <dbReference type="ARBA" id="ARBA00022679"/>
    </source>
</evidence>
<comment type="subcellular location">
    <subcellularLocation>
        <location evidence="2">Membrane</location>
    </subcellularLocation>
</comment>
<dbReference type="Gene3D" id="3.30.565.10">
    <property type="entry name" value="Histidine kinase-like ATPase, C-terminal domain"/>
    <property type="match status" value="1"/>
</dbReference>
<dbReference type="RefSeq" id="WP_160612988.1">
    <property type="nucleotide sequence ID" value="NZ_JAUFQM010000001.1"/>
</dbReference>
<evidence type="ECO:0000256" key="8">
    <source>
        <dbReference type="ARBA" id="ARBA00022777"/>
    </source>
</evidence>
<keyword evidence="9" id="KW-0067">ATP-binding</keyword>
<keyword evidence="4" id="KW-0597">Phosphoprotein</keyword>
<reference evidence="14 15" key="1">
    <citation type="submission" date="2019-12" db="EMBL/GenBank/DDBJ databases">
        <title>Genomic-based taxomic classification of the family Erythrobacteraceae.</title>
        <authorList>
            <person name="Xu L."/>
        </authorList>
    </citation>
    <scope>NUCLEOTIDE SEQUENCE [LARGE SCALE GENOMIC DNA]</scope>
    <source>
        <strain evidence="14 15">KCTC 42006</strain>
    </source>
</reference>
<dbReference type="EC" id="2.7.13.3" evidence="3"/>
<evidence type="ECO:0000256" key="3">
    <source>
        <dbReference type="ARBA" id="ARBA00012438"/>
    </source>
</evidence>
<comment type="caution">
    <text evidence="14">The sequence shown here is derived from an EMBL/GenBank/DDBJ whole genome shotgun (WGS) entry which is preliminary data.</text>
</comment>
<keyword evidence="11 12" id="KW-0472">Membrane</keyword>
<proteinExistence type="predicted"/>
<dbReference type="AlphaFoldDB" id="A0A844Z1E8"/>
<evidence type="ECO:0000313" key="15">
    <source>
        <dbReference type="Proteomes" id="UP000460290"/>
    </source>
</evidence>
<keyword evidence="15" id="KW-1185">Reference proteome</keyword>
<evidence type="ECO:0000256" key="7">
    <source>
        <dbReference type="ARBA" id="ARBA00022741"/>
    </source>
</evidence>
<evidence type="ECO:0000256" key="12">
    <source>
        <dbReference type="SAM" id="Phobius"/>
    </source>
</evidence>
<dbReference type="GO" id="GO:0016020">
    <property type="term" value="C:membrane"/>
    <property type="evidence" value="ECO:0007669"/>
    <property type="project" value="UniProtKB-SubCell"/>
</dbReference>
<dbReference type="InterPro" id="IPR011102">
    <property type="entry name" value="Sig_transdc_His_kinase_HWE"/>
</dbReference>
<accession>A0A844Z1E8</accession>
<feature type="transmembrane region" description="Helical" evidence="12">
    <location>
        <begin position="6"/>
        <end position="26"/>
    </location>
</feature>
<evidence type="ECO:0000256" key="10">
    <source>
        <dbReference type="ARBA" id="ARBA00022989"/>
    </source>
</evidence>
<evidence type="ECO:0000256" key="2">
    <source>
        <dbReference type="ARBA" id="ARBA00004370"/>
    </source>
</evidence>
<dbReference type="PANTHER" id="PTHR41523">
    <property type="entry name" value="TWO-COMPONENT SYSTEM SENSOR PROTEIN"/>
    <property type="match status" value="1"/>
</dbReference>